<proteinExistence type="predicted"/>
<reference evidence="2" key="1">
    <citation type="journal article" date="2019" name="Int. J. Syst. Evol. Microbiol.">
        <title>The Global Catalogue of Microorganisms (GCM) 10K type strain sequencing project: providing services to taxonomists for standard genome sequencing and annotation.</title>
        <authorList>
            <consortium name="The Broad Institute Genomics Platform"/>
            <consortium name="The Broad Institute Genome Sequencing Center for Infectious Disease"/>
            <person name="Wu L."/>
            <person name="Ma J."/>
        </authorList>
    </citation>
    <scope>NUCLEOTIDE SEQUENCE [LARGE SCALE GENOMIC DNA]</scope>
    <source>
        <strain evidence="2">CGMCC 1.12477</strain>
    </source>
</reference>
<accession>A0ABW4EK80</accession>
<organism evidence="1 2">
    <name type="scientific">Lacimonas salitolerans</name>
    <dbReference type="NCBI Taxonomy" id="1323750"/>
    <lineage>
        <taxon>Bacteria</taxon>
        <taxon>Pseudomonadati</taxon>
        <taxon>Pseudomonadota</taxon>
        <taxon>Alphaproteobacteria</taxon>
        <taxon>Rhodobacterales</taxon>
        <taxon>Paracoccaceae</taxon>
        <taxon>Lacimonas</taxon>
    </lineage>
</organism>
<dbReference type="EMBL" id="JBHUDD010000100">
    <property type="protein sequence ID" value="MFD1510428.1"/>
    <property type="molecule type" value="Genomic_DNA"/>
</dbReference>
<evidence type="ECO:0000313" key="2">
    <source>
        <dbReference type="Proteomes" id="UP001597186"/>
    </source>
</evidence>
<dbReference type="RefSeq" id="WP_379916597.1">
    <property type="nucleotide sequence ID" value="NZ_JBHUDD010000100.1"/>
</dbReference>
<gene>
    <name evidence="1" type="ORF">ACFTOW_13575</name>
</gene>
<dbReference type="Proteomes" id="UP001597186">
    <property type="component" value="Unassembled WGS sequence"/>
</dbReference>
<name>A0ABW4EK80_9RHOB</name>
<keyword evidence="2" id="KW-1185">Reference proteome</keyword>
<comment type="caution">
    <text evidence="1">The sequence shown here is derived from an EMBL/GenBank/DDBJ whole genome shotgun (WGS) entry which is preliminary data.</text>
</comment>
<evidence type="ECO:0000313" key="1">
    <source>
        <dbReference type="EMBL" id="MFD1510428.1"/>
    </source>
</evidence>
<protein>
    <submittedName>
        <fullName evidence="1">Uncharacterized protein</fullName>
    </submittedName>
</protein>
<feature type="non-terminal residue" evidence="1">
    <location>
        <position position="67"/>
    </location>
</feature>
<sequence length="67" mass="7607">MEGHLCSKHPCFRLIDAVAHFAKDWRIAVPMMQYFIAGQALNSLISNKTEIGLFRGLCGWFGFRSFA</sequence>